<organism evidence="2 3">
    <name type="scientific">Hibiscus syriacus</name>
    <name type="common">Rose of Sharon</name>
    <dbReference type="NCBI Taxonomy" id="106335"/>
    <lineage>
        <taxon>Eukaryota</taxon>
        <taxon>Viridiplantae</taxon>
        <taxon>Streptophyta</taxon>
        <taxon>Embryophyta</taxon>
        <taxon>Tracheophyta</taxon>
        <taxon>Spermatophyta</taxon>
        <taxon>Magnoliopsida</taxon>
        <taxon>eudicotyledons</taxon>
        <taxon>Gunneridae</taxon>
        <taxon>Pentapetalae</taxon>
        <taxon>rosids</taxon>
        <taxon>malvids</taxon>
        <taxon>Malvales</taxon>
        <taxon>Malvaceae</taxon>
        <taxon>Malvoideae</taxon>
        <taxon>Hibiscus</taxon>
    </lineage>
</organism>
<name>A0A6A3BR31_HIBSY</name>
<reference evidence="2" key="1">
    <citation type="submission" date="2019-09" db="EMBL/GenBank/DDBJ databases">
        <title>Draft genome information of white flower Hibiscus syriacus.</title>
        <authorList>
            <person name="Kim Y.-M."/>
        </authorList>
    </citation>
    <scope>NUCLEOTIDE SEQUENCE [LARGE SCALE GENOMIC DNA]</scope>
    <source>
        <strain evidence="2">YM2019G1</strain>
    </source>
</reference>
<accession>A0A6A3BR31</accession>
<dbReference type="EMBL" id="VEPZ02000817">
    <property type="protein sequence ID" value="KAE8717888.1"/>
    <property type="molecule type" value="Genomic_DNA"/>
</dbReference>
<evidence type="ECO:0000313" key="3">
    <source>
        <dbReference type="Proteomes" id="UP000436088"/>
    </source>
</evidence>
<evidence type="ECO:0000256" key="1">
    <source>
        <dbReference type="SAM" id="MobiDB-lite"/>
    </source>
</evidence>
<dbReference type="AlphaFoldDB" id="A0A6A3BR31"/>
<dbReference type="Proteomes" id="UP000436088">
    <property type="component" value="Unassembled WGS sequence"/>
</dbReference>
<keyword evidence="3" id="KW-1185">Reference proteome</keyword>
<sequence length="105" mass="12017">MDKFKTWLDEKEAEQLKTSGFSRPVFTSKEVYEKIIVMKEKADSIKKIPKPKPKDEKPVNNKTKTGSEKSRTPDSTPEKDTSQTENSDSSKDKEAKVESDLHEEL</sequence>
<protein>
    <submittedName>
        <fullName evidence="2">Uncharacterized protein</fullName>
    </submittedName>
</protein>
<gene>
    <name evidence="2" type="ORF">F3Y22_tig00110020pilonHSYRG00232</name>
</gene>
<feature type="region of interest" description="Disordered" evidence="1">
    <location>
        <begin position="40"/>
        <end position="105"/>
    </location>
</feature>
<evidence type="ECO:0000313" key="2">
    <source>
        <dbReference type="EMBL" id="KAE8717888.1"/>
    </source>
</evidence>
<proteinExistence type="predicted"/>
<comment type="caution">
    <text evidence="2">The sequence shown here is derived from an EMBL/GenBank/DDBJ whole genome shotgun (WGS) entry which is preliminary data.</text>
</comment>